<keyword evidence="2" id="KW-1185">Reference proteome</keyword>
<evidence type="ECO:0000313" key="2">
    <source>
        <dbReference type="Proteomes" id="UP001403385"/>
    </source>
</evidence>
<comment type="caution">
    <text evidence="1">The sequence shown here is derived from an EMBL/GenBank/DDBJ whole genome shotgun (WGS) entry which is preliminary data.</text>
</comment>
<dbReference type="EMBL" id="JBDKWZ010000011">
    <property type="protein sequence ID" value="MEN7550040.1"/>
    <property type="molecule type" value="Genomic_DNA"/>
</dbReference>
<evidence type="ECO:0000313" key="1">
    <source>
        <dbReference type="EMBL" id="MEN7550040.1"/>
    </source>
</evidence>
<gene>
    <name evidence="1" type="ORF">AAG747_19105</name>
</gene>
<name>A0AAW9SE15_9BACT</name>
<dbReference type="Proteomes" id="UP001403385">
    <property type="component" value="Unassembled WGS sequence"/>
</dbReference>
<sequence length="82" mass="9446">MSKKEIETFCSESRTDWRKWLEKKIISQNSLFGLFISMHQLLLVGVKGKVKMLSEKPLLIKRTVANSTYAPLLNLTSNNKSF</sequence>
<accession>A0AAW9SE15</accession>
<organism evidence="1 2">
    <name type="scientific">Rapidithrix thailandica</name>
    <dbReference type="NCBI Taxonomy" id="413964"/>
    <lineage>
        <taxon>Bacteria</taxon>
        <taxon>Pseudomonadati</taxon>
        <taxon>Bacteroidota</taxon>
        <taxon>Cytophagia</taxon>
        <taxon>Cytophagales</taxon>
        <taxon>Flammeovirgaceae</taxon>
        <taxon>Rapidithrix</taxon>
    </lineage>
</organism>
<protein>
    <submittedName>
        <fullName evidence="1">Uncharacterized protein</fullName>
    </submittedName>
</protein>
<proteinExistence type="predicted"/>
<reference evidence="1 2" key="1">
    <citation type="submission" date="2024-04" db="EMBL/GenBank/DDBJ databases">
        <title>Novel genus in family Flammeovirgaceae.</title>
        <authorList>
            <person name="Nguyen T.H."/>
            <person name="Vuong T.Q."/>
            <person name="Le H."/>
            <person name="Kim S.-G."/>
        </authorList>
    </citation>
    <scope>NUCLEOTIDE SEQUENCE [LARGE SCALE GENOMIC DNA]</scope>
    <source>
        <strain evidence="1 2">JCM 23209</strain>
    </source>
</reference>
<dbReference type="AlphaFoldDB" id="A0AAW9SE15"/>